<comment type="caution">
    <text evidence="2">The sequence shown here is derived from an EMBL/GenBank/DDBJ whole genome shotgun (WGS) entry which is preliminary data.</text>
</comment>
<sequence>MSKHRGALPRDREAQQRAIDAADALVDAALAAGFKLEGHEQPTKSPITDADPFTGCSLVTIIADHVEVKVAIGEQLKRVPHELTSKEEAAKSRGGYFWARQYDYIRTGKTFFRIKASYDSKKWLETERKPLADYVPNVIAYIQRQEVAARECKEAAERAAKERAEREERARILAARRKAYDGWEKALTAGFEQWDKLQRLRHYVDALEAANNSDEVRQFVRWARGYVEALDPVKNFQLPATELPDLSHHERAQYGEYQEPTHHYGYGW</sequence>
<gene>
    <name evidence="2" type="ORF">HHJ77_04970</name>
</gene>
<accession>A0A7Y0UT73</accession>
<feature type="coiled-coil region" evidence="1">
    <location>
        <begin position="142"/>
        <end position="169"/>
    </location>
</feature>
<dbReference type="AlphaFoldDB" id="A0A7Y0UT73"/>
<reference evidence="2 3" key="1">
    <citation type="submission" date="2020-04" db="EMBL/GenBank/DDBJ databases">
        <title>Antimicrobial susceptibility and clonality of vaginal-derived multi-drug resistant Mobiluncus isolates in China.</title>
        <authorList>
            <person name="Zhang X."/>
        </authorList>
    </citation>
    <scope>NUCLEOTIDE SEQUENCE [LARGE SCALE GENOMIC DNA]</scope>
    <source>
        <strain evidence="2 3">12</strain>
    </source>
</reference>
<evidence type="ECO:0000256" key="1">
    <source>
        <dbReference type="SAM" id="Coils"/>
    </source>
</evidence>
<name>A0A7Y0UT73_9ACTO</name>
<dbReference type="RefSeq" id="WP_169762522.1">
    <property type="nucleotide sequence ID" value="NZ_JABCUS010000009.1"/>
</dbReference>
<protein>
    <submittedName>
        <fullName evidence="2">Uncharacterized protein</fullName>
    </submittedName>
</protein>
<proteinExistence type="predicted"/>
<dbReference type="Proteomes" id="UP000575397">
    <property type="component" value="Unassembled WGS sequence"/>
</dbReference>
<evidence type="ECO:0000313" key="2">
    <source>
        <dbReference type="EMBL" id="NMX03292.1"/>
    </source>
</evidence>
<dbReference type="EMBL" id="JABCUS010000009">
    <property type="protein sequence ID" value="NMX03292.1"/>
    <property type="molecule type" value="Genomic_DNA"/>
</dbReference>
<evidence type="ECO:0000313" key="3">
    <source>
        <dbReference type="Proteomes" id="UP000575397"/>
    </source>
</evidence>
<organism evidence="2 3">
    <name type="scientific">Mobiluncus mulieris</name>
    <dbReference type="NCBI Taxonomy" id="2052"/>
    <lineage>
        <taxon>Bacteria</taxon>
        <taxon>Bacillati</taxon>
        <taxon>Actinomycetota</taxon>
        <taxon>Actinomycetes</taxon>
        <taxon>Actinomycetales</taxon>
        <taxon>Actinomycetaceae</taxon>
        <taxon>Mobiluncus</taxon>
    </lineage>
</organism>
<keyword evidence="1" id="KW-0175">Coiled coil</keyword>